<comment type="similarity">
    <text evidence="1">Belongs to the methylthioribose kinase family.</text>
</comment>
<dbReference type="Proteomes" id="UP001079657">
    <property type="component" value="Unassembled WGS sequence"/>
</dbReference>
<dbReference type="PANTHER" id="PTHR34273:SF2">
    <property type="entry name" value="METHYLTHIORIBOSE KINASE"/>
    <property type="match status" value="1"/>
</dbReference>
<keyword evidence="5" id="KW-0547">Nucleotide-binding</keyword>
<keyword evidence="4 9" id="KW-0808">Transferase</keyword>
<feature type="domain" description="Aminoglycoside phosphotransferase" evidence="8">
    <location>
        <begin position="31"/>
        <end position="264"/>
    </location>
</feature>
<evidence type="ECO:0000313" key="9">
    <source>
        <dbReference type="EMBL" id="MCY6369153.1"/>
    </source>
</evidence>
<dbReference type="InterPro" id="IPR009212">
    <property type="entry name" value="Methylthioribose_kinase"/>
</dbReference>
<dbReference type="GO" id="GO:0046522">
    <property type="term" value="F:S-methyl-5-thioribose kinase activity"/>
    <property type="evidence" value="ECO:0007669"/>
    <property type="project" value="UniProtKB-EC"/>
</dbReference>
<sequence length="400" mass="46354">MGEYKEMNTDNIVEYIKALNLFENNEKIIAKEIGDGNLNLVFRVKGENSGKSLIVKQALPYLRVAGEGWKLTLDRNRIEAEAMLEQEKACPGFVPKIYKVDKDNCLYVAEDLGEMDIMRTGFMKMKRYPNFPKQVGKFLSRNLFYTSDLGLGAIEKKKKISKFINPELCDITERLVLTDPYMDAESNNINPYILEDAKELWKNNEVRLEITKLKNIFMTKAEALLHGDLHTGSIFVSQDRIVIFDTEFAFYGPYGYDVGLLFANYILNYSSWEGRKDKEKEEIDSFREYLLDSIEEIWNEFEKDFVTLWDKESKELTTEVKDYKEEYINNLLHETIGFASCEVMRRVLGMAHVPDLDSIGEDKERAKAQRFALNIGKKIVLQRNQIDSIKALVQLIKSVK</sequence>
<evidence type="ECO:0000256" key="3">
    <source>
        <dbReference type="ARBA" id="ARBA00012128"/>
    </source>
</evidence>
<evidence type="ECO:0000256" key="4">
    <source>
        <dbReference type="ARBA" id="ARBA00022679"/>
    </source>
</evidence>
<evidence type="ECO:0000256" key="5">
    <source>
        <dbReference type="ARBA" id="ARBA00022741"/>
    </source>
</evidence>
<evidence type="ECO:0000313" key="10">
    <source>
        <dbReference type="Proteomes" id="UP001079657"/>
    </source>
</evidence>
<evidence type="ECO:0000259" key="8">
    <source>
        <dbReference type="Pfam" id="PF01636"/>
    </source>
</evidence>
<reference evidence="9" key="1">
    <citation type="submission" date="2022-12" db="EMBL/GenBank/DDBJ databases">
        <authorList>
            <person name="Wang J."/>
        </authorList>
    </citation>
    <scope>NUCLEOTIDE SEQUENCE</scope>
    <source>
        <strain evidence="9">HY-42-06</strain>
    </source>
</reference>
<evidence type="ECO:0000256" key="2">
    <source>
        <dbReference type="ARBA" id="ARBA00011738"/>
    </source>
</evidence>
<evidence type="ECO:0000256" key="6">
    <source>
        <dbReference type="ARBA" id="ARBA00022777"/>
    </source>
</evidence>
<dbReference type="InterPro" id="IPR002575">
    <property type="entry name" value="Aminoglycoside_PTrfase"/>
</dbReference>
<gene>
    <name evidence="9" type="primary">mtnK</name>
    <name evidence="9" type="ORF">OXH55_00645</name>
</gene>
<dbReference type="EMBL" id="JAPQES010000001">
    <property type="protein sequence ID" value="MCY6369153.1"/>
    <property type="molecule type" value="Genomic_DNA"/>
</dbReference>
<evidence type="ECO:0000256" key="1">
    <source>
        <dbReference type="ARBA" id="ARBA00010165"/>
    </source>
</evidence>
<accession>A0ABT4CJR1</accession>
<dbReference type="PANTHER" id="PTHR34273">
    <property type="entry name" value="METHYLTHIORIBOSE KINASE"/>
    <property type="match status" value="1"/>
</dbReference>
<evidence type="ECO:0000256" key="7">
    <source>
        <dbReference type="ARBA" id="ARBA00022840"/>
    </source>
</evidence>
<comment type="caution">
    <text evidence="9">The sequence shown here is derived from an EMBL/GenBank/DDBJ whole genome shotgun (WGS) entry which is preliminary data.</text>
</comment>
<dbReference type="SUPFAM" id="SSF56112">
    <property type="entry name" value="Protein kinase-like (PK-like)"/>
    <property type="match status" value="1"/>
</dbReference>
<dbReference type="Pfam" id="PF01636">
    <property type="entry name" value="APH"/>
    <property type="match status" value="1"/>
</dbReference>
<keyword evidence="6 9" id="KW-0418">Kinase</keyword>
<dbReference type="EC" id="2.7.1.100" evidence="3"/>
<dbReference type="PIRSF" id="PIRSF031134">
    <property type="entry name" value="MTRK"/>
    <property type="match status" value="1"/>
</dbReference>
<keyword evidence="7" id="KW-0067">ATP-binding</keyword>
<proteinExistence type="inferred from homology"/>
<organism evidence="9 10">
    <name type="scientific">Clostridium ganghwense</name>
    <dbReference type="NCBI Taxonomy" id="312089"/>
    <lineage>
        <taxon>Bacteria</taxon>
        <taxon>Bacillati</taxon>
        <taxon>Bacillota</taxon>
        <taxon>Clostridia</taxon>
        <taxon>Eubacteriales</taxon>
        <taxon>Clostridiaceae</taxon>
        <taxon>Clostridium</taxon>
    </lineage>
</organism>
<dbReference type="InterPro" id="IPR011009">
    <property type="entry name" value="Kinase-like_dom_sf"/>
</dbReference>
<keyword evidence="10" id="KW-1185">Reference proteome</keyword>
<dbReference type="NCBIfam" id="TIGR01767">
    <property type="entry name" value="MTRK"/>
    <property type="match status" value="1"/>
</dbReference>
<comment type="subunit">
    <text evidence="2">Homodimer.</text>
</comment>
<protein>
    <recommendedName>
        <fullName evidence="3">S-methyl-5-thioribose kinase</fullName>
        <ecNumber evidence="3">2.7.1.100</ecNumber>
    </recommendedName>
</protein>
<name>A0ABT4CJR1_9CLOT</name>
<dbReference type="Gene3D" id="3.90.1200.10">
    <property type="match status" value="1"/>
</dbReference>
<dbReference type="RefSeq" id="WP_268047472.1">
    <property type="nucleotide sequence ID" value="NZ_JAPQES010000001.1"/>
</dbReference>
<dbReference type="Gene3D" id="3.30.200.20">
    <property type="entry name" value="Phosphorylase Kinase, domain 1"/>
    <property type="match status" value="1"/>
</dbReference>